<protein>
    <submittedName>
        <fullName evidence="1">Uncharacterized protein</fullName>
    </submittedName>
</protein>
<dbReference type="AlphaFoldDB" id="A0A9W8MXR2"/>
<comment type="caution">
    <text evidence="1">The sequence shown here is derived from an EMBL/GenBank/DDBJ whole genome shotgun (WGS) entry which is preliminary data.</text>
</comment>
<evidence type="ECO:0000313" key="1">
    <source>
        <dbReference type="EMBL" id="KAJ3510236.1"/>
    </source>
</evidence>
<accession>A0A9W8MXR2</accession>
<proteinExistence type="predicted"/>
<dbReference type="EMBL" id="JANKHO010000414">
    <property type="protein sequence ID" value="KAJ3510236.1"/>
    <property type="molecule type" value="Genomic_DNA"/>
</dbReference>
<dbReference type="OrthoDB" id="10427096at2759"/>
<reference evidence="1" key="1">
    <citation type="submission" date="2022-07" db="EMBL/GenBank/DDBJ databases">
        <title>Genome Sequence of Agrocybe chaxingu.</title>
        <authorList>
            <person name="Buettner E."/>
        </authorList>
    </citation>
    <scope>NUCLEOTIDE SEQUENCE</scope>
    <source>
        <strain evidence="1">MP-N11</strain>
    </source>
</reference>
<keyword evidence="2" id="KW-1185">Reference proteome</keyword>
<dbReference type="Proteomes" id="UP001148786">
    <property type="component" value="Unassembled WGS sequence"/>
</dbReference>
<sequence>MNVNTPQTGIQPPAIDSKWIAAGFSDYRKPHENSDSIHPTHWSRYFPQNPGPYEAFPAGDHAENVHHILERVNLNMSRDFSHRGPRNNYEAGMDLIYQIAFRDAEKAIIYVCYGFKDEDLTGTRLQVVTVGFPDEPATTEQKEKLAELMGLTLDDLIRVYIPQSTVSGRTTT</sequence>
<organism evidence="1 2">
    <name type="scientific">Agrocybe chaxingu</name>
    <dbReference type="NCBI Taxonomy" id="84603"/>
    <lineage>
        <taxon>Eukaryota</taxon>
        <taxon>Fungi</taxon>
        <taxon>Dikarya</taxon>
        <taxon>Basidiomycota</taxon>
        <taxon>Agaricomycotina</taxon>
        <taxon>Agaricomycetes</taxon>
        <taxon>Agaricomycetidae</taxon>
        <taxon>Agaricales</taxon>
        <taxon>Agaricineae</taxon>
        <taxon>Strophariaceae</taxon>
        <taxon>Agrocybe</taxon>
    </lineage>
</organism>
<name>A0A9W8MXR2_9AGAR</name>
<evidence type="ECO:0000313" key="2">
    <source>
        <dbReference type="Proteomes" id="UP001148786"/>
    </source>
</evidence>
<gene>
    <name evidence="1" type="ORF">NLJ89_g4793</name>
</gene>